<gene>
    <name evidence="2" type="primary">Dsim\GD17266</name>
    <name evidence="2" type="ORF">Dsim_GD17266</name>
</gene>
<feature type="region of interest" description="Disordered" evidence="1">
    <location>
        <begin position="89"/>
        <end position="108"/>
    </location>
</feature>
<organism evidence="2 3">
    <name type="scientific">Drosophila simulans</name>
    <name type="common">Fruit fly</name>
    <dbReference type="NCBI Taxonomy" id="7240"/>
    <lineage>
        <taxon>Eukaryota</taxon>
        <taxon>Metazoa</taxon>
        <taxon>Ecdysozoa</taxon>
        <taxon>Arthropoda</taxon>
        <taxon>Hexapoda</taxon>
        <taxon>Insecta</taxon>
        <taxon>Pterygota</taxon>
        <taxon>Neoptera</taxon>
        <taxon>Endopterygota</taxon>
        <taxon>Diptera</taxon>
        <taxon>Brachycera</taxon>
        <taxon>Muscomorpha</taxon>
        <taxon>Ephydroidea</taxon>
        <taxon>Drosophilidae</taxon>
        <taxon>Drosophila</taxon>
        <taxon>Sophophora</taxon>
    </lineage>
</organism>
<evidence type="ECO:0000313" key="3">
    <source>
        <dbReference type="Proteomes" id="UP000000304"/>
    </source>
</evidence>
<name>B4R5R4_DROSI</name>
<keyword evidence="3" id="KW-1185">Reference proteome</keyword>
<protein>
    <submittedName>
        <fullName evidence="2">GD17266</fullName>
    </submittedName>
</protein>
<sequence>MFTSSSAGQDNTLLPTPGSLDSESCLLRPQLGRGFWCSGVWGSWSLGQTGRVAGFRQSATICFPVIIAIPGAWATEKKMKSALKRFMDTPATRSDNQDLDKKTIRPAN</sequence>
<evidence type="ECO:0000313" key="2">
    <source>
        <dbReference type="EMBL" id="EDX18064.1"/>
    </source>
</evidence>
<feature type="region of interest" description="Disordered" evidence="1">
    <location>
        <begin position="1"/>
        <end position="20"/>
    </location>
</feature>
<accession>B4R5R4</accession>
<evidence type="ECO:0000256" key="1">
    <source>
        <dbReference type="SAM" id="MobiDB-lite"/>
    </source>
</evidence>
<dbReference type="Proteomes" id="UP000000304">
    <property type="component" value="Chromosome X"/>
</dbReference>
<reference evidence="2 3" key="1">
    <citation type="journal article" date="2007" name="Nature">
        <title>Evolution of genes and genomes on the Drosophila phylogeny.</title>
        <authorList>
            <consortium name="Drosophila 12 Genomes Consortium"/>
            <person name="Clark A.G."/>
            <person name="Eisen M.B."/>
            <person name="Smith D.R."/>
            <person name="Bergman C.M."/>
            <person name="Oliver B."/>
            <person name="Markow T.A."/>
            <person name="Kaufman T.C."/>
            <person name="Kellis M."/>
            <person name="Gelbart W."/>
            <person name="Iyer V.N."/>
            <person name="Pollard D.A."/>
            <person name="Sackton T.B."/>
            <person name="Larracuente A.M."/>
            <person name="Singh N.D."/>
            <person name="Abad J.P."/>
            <person name="Abt D.N."/>
            <person name="Adryan B."/>
            <person name="Aguade M."/>
            <person name="Akashi H."/>
            <person name="Anderson W.W."/>
            <person name="Aquadro C.F."/>
            <person name="Ardell D.H."/>
            <person name="Arguello R."/>
            <person name="Artieri C.G."/>
            <person name="Barbash D.A."/>
            <person name="Barker D."/>
            <person name="Barsanti P."/>
            <person name="Batterham P."/>
            <person name="Batzoglou S."/>
            <person name="Begun D."/>
            <person name="Bhutkar A."/>
            <person name="Blanco E."/>
            <person name="Bosak S.A."/>
            <person name="Bradley R.K."/>
            <person name="Brand A.D."/>
            <person name="Brent M.R."/>
            <person name="Brooks A.N."/>
            <person name="Brown R.H."/>
            <person name="Butlin R.K."/>
            <person name="Caggese C."/>
            <person name="Calvi B.R."/>
            <person name="Bernardo de Carvalho A."/>
            <person name="Caspi A."/>
            <person name="Castrezana S."/>
            <person name="Celniker S.E."/>
            <person name="Chang J.L."/>
            <person name="Chapple C."/>
            <person name="Chatterji S."/>
            <person name="Chinwalla A."/>
            <person name="Civetta A."/>
            <person name="Clifton S.W."/>
            <person name="Comeron J.M."/>
            <person name="Costello J.C."/>
            <person name="Coyne J.A."/>
            <person name="Daub J."/>
            <person name="David R.G."/>
            <person name="Delcher A.L."/>
            <person name="Delehaunty K."/>
            <person name="Do C.B."/>
            <person name="Ebling H."/>
            <person name="Edwards K."/>
            <person name="Eickbush T."/>
            <person name="Evans J.D."/>
            <person name="Filipski A."/>
            <person name="Findeiss S."/>
            <person name="Freyhult E."/>
            <person name="Fulton L."/>
            <person name="Fulton R."/>
            <person name="Garcia A.C."/>
            <person name="Gardiner A."/>
            <person name="Garfield D.A."/>
            <person name="Garvin B.E."/>
            <person name="Gibson G."/>
            <person name="Gilbert D."/>
            <person name="Gnerre S."/>
            <person name="Godfrey J."/>
            <person name="Good R."/>
            <person name="Gotea V."/>
            <person name="Gravely B."/>
            <person name="Greenberg A.J."/>
            <person name="Griffiths-Jones S."/>
            <person name="Gross S."/>
            <person name="Guigo R."/>
            <person name="Gustafson E.A."/>
            <person name="Haerty W."/>
            <person name="Hahn M.W."/>
            <person name="Halligan D.L."/>
            <person name="Halpern A.L."/>
            <person name="Halter G.M."/>
            <person name="Han M.V."/>
            <person name="Heger A."/>
            <person name="Hillier L."/>
            <person name="Hinrichs A.S."/>
            <person name="Holmes I."/>
            <person name="Hoskins R.A."/>
            <person name="Hubisz M.J."/>
            <person name="Hultmark D."/>
            <person name="Huntley M.A."/>
            <person name="Jaffe D.B."/>
            <person name="Jagadeeshan S."/>
            <person name="Jeck W.R."/>
            <person name="Johnson J."/>
            <person name="Jones C.D."/>
            <person name="Jordan W.C."/>
            <person name="Karpen G.H."/>
            <person name="Kataoka E."/>
            <person name="Keightley P.D."/>
            <person name="Kheradpour P."/>
            <person name="Kirkness E.F."/>
            <person name="Koerich L.B."/>
            <person name="Kristiansen K."/>
            <person name="Kudrna D."/>
            <person name="Kulathinal R.J."/>
            <person name="Kumar S."/>
            <person name="Kwok R."/>
            <person name="Lander E."/>
            <person name="Langley C.H."/>
            <person name="Lapoint R."/>
            <person name="Lazzaro B.P."/>
            <person name="Lee S.J."/>
            <person name="Levesque L."/>
            <person name="Li R."/>
            <person name="Lin C.F."/>
            <person name="Lin M.F."/>
            <person name="Lindblad-Toh K."/>
            <person name="Llopart A."/>
            <person name="Long M."/>
            <person name="Low L."/>
            <person name="Lozovsky E."/>
            <person name="Lu J."/>
            <person name="Luo M."/>
            <person name="Machado C.A."/>
            <person name="Makalowski W."/>
            <person name="Marzo M."/>
            <person name="Matsuda M."/>
            <person name="Matzkin L."/>
            <person name="McAllister B."/>
            <person name="McBride C.S."/>
            <person name="McKernan B."/>
            <person name="McKernan K."/>
            <person name="Mendez-Lago M."/>
            <person name="Minx P."/>
            <person name="Mollenhauer M.U."/>
            <person name="Montooth K."/>
            <person name="Mount S.M."/>
            <person name="Mu X."/>
            <person name="Myers E."/>
            <person name="Negre B."/>
            <person name="Newfeld S."/>
            <person name="Nielsen R."/>
            <person name="Noor M.A."/>
            <person name="O'Grady P."/>
            <person name="Pachter L."/>
            <person name="Papaceit M."/>
            <person name="Parisi M.J."/>
            <person name="Parisi M."/>
            <person name="Parts L."/>
            <person name="Pedersen J.S."/>
            <person name="Pesole G."/>
            <person name="Phillippy A.M."/>
            <person name="Ponting C.P."/>
            <person name="Pop M."/>
            <person name="Porcelli D."/>
            <person name="Powell J.R."/>
            <person name="Prohaska S."/>
            <person name="Pruitt K."/>
            <person name="Puig M."/>
            <person name="Quesneville H."/>
            <person name="Ram K.R."/>
            <person name="Rand D."/>
            <person name="Rasmussen M.D."/>
            <person name="Reed L.K."/>
            <person name="Reenan R."/>
            <person name="Reily A."/>
            <person name="Remington K.A."/>
            <person name="Rieger T.T."/>
            <person name="Ritchie M.G."/>
            <person name="Robin C."/>
            <person name="Rogers Y.H."/>
            <person name="Rohde C."/>
            <person name="Rozas J."/>
            <person name="Rubenfield M.J."/>
            <person name="Ruiz A."/>
            <person name="Russo S."/>
            <person name="Salzberg S.L."/>
            <person name="Sanchez-Gracia A."/>
            <person name="Saranga D.J."/>
            <person name="Sato H."/>
            <person name="Schaeffer S.W."/>
            <person name="Schatz M.C."/>
            <person name="Schlenke T."/>
            <person name="Schwartz R."/>
            <person name="Segarra C."/>
            <person name="Singh R.S."/>
            <person name="Sirot L."/>
            <person name="Sirota M."/>
            <person name="Sisneros N.B."/>
            <person name="Smith C.D."/>
            <person name="Smith T.F."/>
            <person name="Spieth J."/>
            <person name="Stage D.E."/>
            <person name="Stark A."/>
            <person name="Stephan W."/>
            <person name="Strausberg R.L."/>
            <person name="Strempel S."/>
            <person name="Sturgill D."/>
            <person name="Sutton G."/>
            <person name="Sutton G.G."/>
            <person name="Tao W."/>
            <person name="Teichmann S."/>
            <person name="Tobari Y.N."/>
            <person name="Tomimura Y."/>
            <person name="Tsolas J.M."/>
            <person name="Valente V.L."/>
            <person name="Venter E."/>
            <person name="Venter J.C."/>
            <person name="Vicario S."/>
            <person name="Vieira F.G."/>
            <person name="Vilella A.J."/>
            <person name="Villasante A."/>
            <person name="Walenz B."/>
            <person name="Wang J."/>
            <person name="Wasserman M."/>
            <person name="Watts T."/>
            <person name="Wilson D."/>
            <person name="Wilson R.K."/>
            <person name="Wing R.A."/>
            <person name="Wolfner M.F."/>
            <person name="Wong A."/>
            <person name="Wong G.K."/>
            <person name="Wu C.I."/>
            <person name="Wu G."/>
            <person name="Yamamoto D."/>
            <person name="Yang H.P."/>
            <person name="Yang S.P."/>
            <person name="Yorke J.A."/>
            <person name="Yoshida K."/>
            <person name="Zdobnov E."/>
            <person name="Zhang P."/>
            <person name="Zhang Y."/>
            <person name="Zimin A.V."/>
            <person name="Baldwin J."/>
            <person name="Abdouelleil A."/>
            <person name="Abdulkadir J."/>
            <person name="Abebe A."/>
            <person name="Abera B."/>
            <person name="Abreu J."/>
            <person name="Acer S.C."/>
            <person name="Aftuck L."/>
            <person name="Alexander A."/>
            <person name="An P."/>
            <person name="Anderson E."/>
            <person name="Anderson S."/>
            <person name="Arachi H."/>
            <person name="Azer M."/>
            <person name="Bachantsang P."/>
            <person name="Barry A."/>
            <person name="Bayul T."/>
            <person name="Berlin A."/>
            <person name="Bessette D."/>
            <person name="Bloom T."/>
            <person name="Blye J."/>
            <person name="Boguslavskiy L."/>
            <person name="Bonnet C."/>
            <person name="Boukhgalter B."/>
            <person name="Bourzgui I."/>
            <person name="Brown A."/>
            <person name="Cahill P."/>
            <person name="Channer S."/>
            <person name="Cheshatsang Y."/>
            <person name="Chuda L."/>
            <person name="Citroen M."/>
            <person name="Collymore A."/>
            <person name="Cooke P."/>
            <person name="Costello M."/>
            <person name="D'Aco K."/>
            <person name="Daza R."/>
            <person name="De Haan G."/>
            <person name="DeGray S."/>
            <person name="DeMaso C."/>
            <person name="Dhargay N."/>
            <person name="Dooley K."/>
            <person name="Dooley E."/>
            <person name="Doricent M."/>
            <person name="Dorje P."/>
            <person name="Dorjee K."/>
            <person name="Dupes A."/>
            <person name="Elong R."/>
            <person name="Falk J."/>
            <person name="Farina A."/>
            <person name="Faro S."/>
            <person name="Ferguson D."/>
            <person name="Fisher S."/>
            <person name="Foley C.D."/>
            <person name="Franke A."/>
            <person name="Friedrich D."/>
            <person name="Gadbois L."/>
            <person name="Gearin G."/>
            <person name="Gearin C.R."/>
            <person name="Giannoukos G."/>
            <person name="Goode T."/>
            <person name="Graham J."/>
            <person name="Grandbois E."/>
            <person name="Grewal S."/>
            <person name="Gyaltsen K."/>
            <person name="Hafez N."/>
            <person name="Hagos B."/>
            <person name="Hall J."/>
            <person name="Henson C."/>
            <person name="Hollinger A."/>
            <person name="Honan T."/>
            <person name="Huard M.D."/>
            <person name="Hughes L."/>
            <person name="Hurhula B."/>
            <person name="Husby M.E."/>
            <person name="Kamat A."/>
            <person name="Kanga B."/>
            <person name="Kashin S."/>
            <person name="Khazanovich D."/>
            <person name="Kisner P."/>
            <person name="Lance K."/>
            <person name="Lara M."/>
            <person name="Lee W."/>
            <person name="Lennon N."/>
            <person name="Letendre F."/>
            <person name="LeVine R."/>
            <person name="Lipovsky A."/>
            <person name="Liu X."/>
            <person name="Liu J."/>
            <person name="Liu S."/>
            <person name="Lokyitsang T."/>
            <person name="Lokyitsang Y."/>
            <person name="Lubonja R."/>
            <person name="Lui A."/>
            <person name="MacDonald P."/>
            <person name="Magnisalis V."/>
            <person name="Maru K."/>
            <person name="Matthews C."/>
            <person name="McCusker W."/>
            <person name="McDonough S."/>
            <person name="Mehta T."/>
            <person name="Meldrim J."/>
            <person name="Meneus L."/>
            <person name="Mihai O."/>
            <person name="Mihalev A."/>
            <person name="Mihova T."/>
            <person name="Mittelman R."/>
            <person name="Mlenga V."/>
            <person name="Montmayeur A."/>
            <person name="Mulrain L."/>
            <person name="Navidi A."/>
            <person name="Naylor J."/>
            <person name="Negash T."/>
            <person name="Nguyen T."/>
            <person name="Nguyen N."/>
            <person name="Nicol R."/>
            <person name="Norbu C."/>
            <person name="Norbu N."/>
            <person name="Novod N."/>
            <person name="O'Neill B."/>
            <person name="Osman S."/>
            <person name="Markiewicz E."/>
            <person name="Oyono O.L."/>
            <person name="Patti C."/>
            <person name="Phunkhang P."/>
            <person name="Pierre F."/>
            <person name="Priest M."/>
            <person name="Raghuraman S."/>
            <person name="Rege F."/>
            <person name="Reyes R."/>
            <person name="Rise C."/>
            <person name="Rogov P."/>
            <person name="Ross K."/>
            <person name="Ryan E."/>
            <person name="Settipalli S."/>
            <person name="Shea T."/>
            <person name="Sherpa N."/>
            <person name="Shi L."/>
            <person name="Shih D."/>
            <person name="Sparrow T."/>
            <person name="Spaulding J."/>
            <person name="Stalker J."/>
            <person name="Stange-Thomann N."/>
            <person name="Stavropoulos S."/>
            <person name="Stone C."/>
            <person name="Strader C."/>
            <person name="Tesfaye S."/>
            <person name="Thomson T."/>
            <person name="Thoulutsang Y."/>
            <person name="Thoulutsang D."/>
            <person name="Topham K."/>
            <person name="Topping I."/>
            <person name="Tsamla T."/>
            <person name="Vassiliev H."/>
            <person name="Vo A."/>
            <person name="Wangchuk T."/>
            <person name="Wangdi T."/>
            <person name="Weiand M."/>
            <person name="Wilkinson J."/>
            <person name="Wilson A."/>
            <person name="Yadav S."/>
            <person name="Young G."/>
            <person name="Yu Q."/>
            <person name="Zembek L."/>
            <person name="Zhong D."/>
            <person name="Zimmer A."/>
            <person name="Zwirko Z."/>
            <person name="Jaffe D.B."/>
            <person name="Alvarez P."/>
            <person name="Brockman W."/>
            <person name="Butler J."/>
            <person name="Chin C."/>
            <person name="Gnerre S."/>
            <person name="Grabherr M."/>
            <person name="Kleber M."/>
            <person name="Mauceli E."/>
            <person name="MacCallum I."/>
        </authorList>
    </citation>
    <scope>NUCLEOTIDE SEQUENCE [LARGE SCALE GENOMIC DNA]</scope>
    <source>
        <strain evidence="3">white501</strain>
    </source>
</reference>
<proteinExistence type="predicted"/>
<dbReference type="AlphaFoldDB" id="B4R5R4"/>
<dbReference type="HOGENOM" id="CLU_2199708_0_0_1"/>
<feature type="compositionally biased region" description="Basic and acidic residues" evidence="1">
    <location>
        <begin position="95"/>
        <end position="108"/>
    </location>
</feature>
<dbReference type="EMBL" id="CM000366">
    <property type="protein sequence ID" value="EDX18064.1"/>
    <property type="molecule type" value="Genomic_DNA"/>
</dbReference>